<dbReference type="InterPro" id="IPR029058">
    <property type="entry name" value="AB_hydrolase_fold"/>
</dbReference>
<reference evidence="2" key="1">
    <citation type="journal article" date="2021" name="Nat. Commun.">
        <title>Genetic determinants of endophytism in the Arabidopsis root mycobiome.</title>
        <authorList>
            <person name="Mesny F."/>
            <person name="Miyauchi S."/>
            <person name="Thiergart T."/>
            <person name="Pickel B."/>
            <person name="Atanasova L."/>
            <person name="Karlsson M."/>
            <person name="Huettel B."/>
            <person name="Barry K.W."/>
            <person name="Haridas S."/>
            <person name="Chen C."/>
            <person name="Bauer D."/>
            <person name="Andreopoulos W."/>
            <person name="Pangilinan J."/>
            <person name="LaButti K."/>
            <person name="Riley R."/>
            <person name="Lipzen A."/>
            <person name="Clum A."/>
            <person name="Drula E."/>
            <person name="Henrissat B."/>
            <person name="Kohler A."/>
            <person name="Grigoriev I.V."/>
            <person name="Martin F.M."/>
            <person name="Hacquard S."/>
        </authorList>
    </citation>
    <scope>NUCLEOTIDE SEQUENCE</scope>
    <source>
        <strain evidence="2">MPI-CAGE-AT-0023</strain>
    </source>
</reference>
<dbReference type="GeneID" id="70218934"/>
<dbReference type="AlphaFoldDB" id="A0A9P9FYJ8"/>
<dbReference type="OrthoDB" id="1393670at2759"/>
<dbReference type="RefSeq" id="XP_046042034.1">
    <property type="nucleotide sequence ID" value="XM_046188980.1"/>
</dbReference>
<sequence>MKFTNQNTSVVSESFPSKHLHASEEAAARWVKAVKAEYSTSEAVKFAAVGYCWGARFVTHQLSADGICQAGAIAHPSFLKESDVFKTKEPIFLSVPATDKLFEPEQRSRTVEILSQGNGRFNMQIFSNVGHGFASRARLTDPYEKWAKEQHFKSFVDWFDFWLGKKYMPYIGYWLDYTKTFVDSKC</sequence>
<name>A0A9P9FYJ8_FUSRE</name>
<dbReference type="EMBL" id="JAGMUX010000028">
    <property type="protein sequence ID" value="KAH7220430.1"/>
    <property type="molecule type" value="Genomic_DNA"/>
</dbReference>
<feature type="domain" description="Dienelactone hydrolase" evidence="1">
    <location>
        <begin position="28"/>
        <end position="160"/>
    </location>
</feature>
<evidence type="ECO:0000313" key="3">
    <source>
        <dbReference type="Proteomes" id="UP000720189"/>
    </source>
</evidence>
<dbReference type="Gene3D" id="3.40.50.1820">
    <property type="entry name" value="alpha/beta hydrolase"/>
    <property type="match status" value="1"/>
</dbReference>
<dbReference type="SUPFAM" id="SSF53474">
    <property type="entry name" value="alpha/beta-Hydrolases"/>
    <property type="match status" value="1"/>
</dbReference>
<accession>A0A9P9FYJ8</accession>
<proteinExistence type="predicted"/>
<dbReference type="GO" id="GO:0016787">
    <property type="term" value="F:hydrolase activity"/>
    <property type="evidence" value="ECO:0007669"/>
    <property type="project" value="UniProtKB-KW"/>
</dbReference>
<keyword evidence="3" id="KW-1185">Reference proteome</keyword>
<dbReference type="PANTHER" id="PTHR17630:SF44">
    <property type="entry name" value="PROTEIN AIM2"/>
    <property type="match status" value="1"/>
</dbReference>
<comment type="caution">
    <text evidence="2">The sequence shown here is derived from an EMBL/GenBank/DDBJ whole genome shotgun (WGS) entry which is preliminary data.</text>
</comment>
<gene>
    <name evidence="2" type="ORF">BKA55DRAFT_528188</name>
</gene>
<evidence type="ECO:0000259" key="1">
    <source>
        <dbReference type="Pfam" id="PF01738"/>
    </source>
</evidence>
<dbReference type="PANTHER" id="PTHR17630">
    <property type="entry name" value="DIENELACTONE HYDROLASE"/>
    <property type="match status" value="1"/>
</dbReference>
<dbReference type="InterPro" id="IPR002925">
    <property type="entry name" value="Dienelactn_hydro"/>
</dbReference>
<dbReference type="Proteomes" id="UP000720189">
    <property type="component" value="Unassembled WGS sequence"/>
</dbReference>
<dbReference type="Pfam" id="PF01738">
    <property type="entry name" value="DLH"/>
    <property type="match status" value="1"/>
</dbReference>
<protein>
    <submittedName>
        <fullName evidence="2">Dienelactone hydrolase family-domain-containing protein</fullName>
    </submittedName>
</protein>
<evidence type="ECO:0000313" key="2">
    <source>
        <dbReference type="EMBL" id="KAH7220430.1"/>
    </source>
</evidence>
<organism evidence="2 3">
    <name type="scientific">Fusarium redolens</name>
    <dbReference type="NCBI Taxonomy" id="48865"/>
    <lineage>
        <taxon>Eukaryota</taxon>
        <taxon>Fungi</taxon>
        <taxon>Dikarya</taxon>
        <taxon>Ascomycota</taxon>
        <taxon>Pezizomycotina</taxon>
        <taxon>Sordariomycetes</taxon>
        <taxon>Hypocreomycetidae</taxon>
        <taxon>Hypocreales</taxon>
        <taxon>Nectriaceae</taxon>
        <taxon>Fusarium</taxon>
        <taxon>Fusarium redolens species complex</taxon>
    </lineage>
</organism>
<keyword evidence="2" id="KW-0378">Hydrolase</keyword>